<name>A0A6G0XXV7_9STRA</name>
<reference evidence="2 3" key="1">
    <citation type="submission" date="2019-07" db="EMBL/GenBank/DDBJ databases">
        <title>Genomics analysis of Aphanomyces spp. identifies a new class of oomycete effector associated with host adaptation.</title>
        <authorList>
            <person name="Gaulin E."/>
        </authorList>
    </citation>
    <scope>NUCLEOTIDE SEQUENCE [LARGE SCALE GENOMIC DNA]</scope>
    <source>
        <strain evidence="2 3">ATCC 201684</strain>
    </source>
</reference>
<feature type="region of interest" description="Disordered" evidence="1">
    <location>
        <begin position="1"/>
        <end position="30"/>
    </location>
</feature>
<protein>
    <submittedName>
        <fullName evidence="2">Uncharacterized protein</fullName>
    </submittedName>
</protein>
<dbReference type="EMBL" id="VJMJ01000002">
    <property type="protein sequence ID" value="KAF0745426.1"/>
    <property type="molecule type" value="Genomic_DNA"/>
</dbReference>
<evidence type="ECO:0000256" key="1">
    <source>
        <dbReference type="SAM" id="MobiDB-lite"/>
    </source>
</evidence>
<proteinExistence type="predicted"/>
<sequence length="122" mass="13684">MRIEAYGIEKSPRNALKGGPLEVQSRPPLKLGGSTSYESALLSTLRYKLQVWTSPRTQRRPNLTATRKRMHSKKYRSNKLKWLPDGELCPEFTKGEVGDVAFSQRQGSAVSSSIEGEMVSTR</sequence>
<evidence type="ECO:0000313" key="2">
    <source>
        <dbReference type="EMBL" id="KAF0745426.1"/>
    </source>
</evidence>
<evidence type="ECO:0000313" key="3">
    <source>
        <dbReference type="Proteomes" id="UP000481153"/>
    </source>
</evidence>
<dbReference type="Proteomes" id="UP000481153">
    <property type="component" value="Unassembled WGS sequence"/>
</dbReference>
<keyword evidence="3" id="KW-1185">Reference proteome</keyword>
<dbReference type="AlphaFoldDB" id="A0A6G0XXV7"/>
<comment type="caution">
    <text evidence="2">The sequence shown here is derived from an EMBL/GenBank/DDBJ whole genome shotgun (WGS) entry which is preliminary data.</text>
</comment>
<accession>A0A6G0XXV7</accession>
<organism evidence="2 3">
    <name type="scientific">Aphanomyces euteiches</name>
    <dbReference type="NCBI Taxonomy" id="100861"/>
    <lineage>
        <taxon>Eukaryota</taxon>
        <taxon>Sar</taxon>
        <taxon>Stramenopiles</taxon>
        <taxon>Oomycota</taxon>
        <taxon>Saprolegniomycetes</taxon>
        <taxon>Saprolegniales</taxon>
        <taxon>Verrucalvaceae</taxon>
        <taxon>Aphanomyces</taxon>
    </lineage>
</organism>
<gene>
    <name evidence="2" type="ORF">Ae201684_000445</name>
</gene>